<gene>
    <name evidence="1" type="ORF">GRI62_11000</name>
</gene>
<sequence>MSLTARIVAGEDGMACSLFIGADGGGMAQAAMRDAFSPEAIGVDAALRARLVETLTEPALPL</sequence>
<evidence type="ECO:0000313" key="2">
    <source>
        <dbReference type="Proteomes" id="UP000460626"/>
    </source>
</evidence>
<dbReference type="EMBL" id="WTYH01000001">
    <property type="protein sequence ID" value="MXO94122.1"/>
    <property type="molecule type" value="Genomic_DNA"/>
</dbReference>
<keyword evidence="2" id="KW-1185">Reference proteome</keyword>
<dbReference type="Proteomes" id="UP000460626">
    <property type="component" value="Unassembled WGS sequence"/>
</dbReference>
<organism evidence="1 2">
    <name type="scientific">Aurantiacibacter arachoides</name>
    <dbReference type="NCBI Taxonomy" id="1850444"/>
    <lineage>
        <taxon>Bacteria</taxon>
        <taxon>Pseudomonadati</taxon>
        <taxon>Pseudomonadota</taxon>
        <taxon>Alphaproteobacteria</taxon>
        <taxon>Sphingomonadales</taxon>
        <taxon>Erythrobacteraceae</taxon>
        <taxon>Aurantiacibacter</taxon>
    </lineage>
</organism>
<dbReference type="AlphaFoldDB" id="A0A845A3X3"/>
<dbReference type="RefSeq" id="WP_131453378.1">
    <property type="nucleotide sequence ID" value="NZ_BMJK01000002.1"/>
</dbReference>
<name>A0A845A3X3_9SPHN</name>
<comment type="caution">
    <text evidence="1">The sequence shown here is derived from an EMBL/GenBank/DDBJ whole genome shotgun (WGS) entry which is preliminary data.</text>
</comment>
<protein>
    <submittedName>
        <fullName evidence="1">Uncharacterized protein</fullName>
    </submittedName>
</protein>
<evidence type="ECO:0000313" key="1">
    <source>
        <dbReference type="EMBL" id="MXO94122.1"/>
    </source>
</evidence>
<accession>A0A845A3X3</accession>
<reference evidence="1 2" key="1">
    <citation type="submission" date="2019-12" db="EMBL/GenBank/DDBJ databases">
        <title>Genomic-based taxomic classification of the family Erythrobacteraceae.</title>
        <authorList>
            <person name="Xu L."/>
        </authorList>
    </citation>
    <scope>NUCLEOTIDE SEQUENCE [LARGE SCALE GENOMIC DNA]</scope>
    <source>
        <strain evidence="1 2">RC4-10-4</strain>
    </source>
</reference>
<proteinExistence type="predicted"/>